<dbReference type="AlphaFoldDB" id="A0A1J6IVT5"/>
<protein>
    <recommendedName>
        <fullName evidence="1">At1g61320/AtMIF1 LRR domain-containing protein</fullName>
    </recommendedName>
</protein>
<dbReference type="PANTHER" id="PTHR34145">
    <property type="entry name" value="OS02G0105600 PROTEIN"/>
    <property type="match status" value="1"/>
</dbReference>
<dbReference type="InterPro" id="IPR053772">
    <property type="entry name" value="At1g61320/At1g61330-like"/>
</dbReference>
<feature type="domain" description="At1g61320/AtMIF1 LRR" evidence="1">
    <location>
        <begin position="21"/>
        <end position="290"/>
    </location>
</feature>
<accession>A0A1J6IVT5</accession>
<dbReference type="PANTHER" id="PTHR34145:SF51">
    <property type="entry name" value="FBD DOMAIN-CONTAINING PROTEIN"/>
    <property type="match status" value="1"/>
</dbReference>
<proteinExistence type="predicted"/>
<reference evidence="2" key="1">
    <citation type="submission" date="2016-11" db="EMBL/GenBank/DDBJ databases">
        <title>The genome of Nicotiana attenuata.</title>
        <authorList>
            <person name="Xu S."/>
            <person name="Brockmoeller T."/>
            <person name="Gaquerel E."/>
            <person name="Navarro A."/>
            <person name="Kuhl H."/>
            <person name="Gase K."/>
            <person name="Ling Z."/>
            <person name="Zhou W."/>
            <person name="Kreitzer C."/>
            <person name="Stanke M."/>
            <person name="Tang H."/>
            <person name="Lyons E."/>
            <person name="Pandey P."/>
            <person name="Pandey S.P."/>
            <person name="Timmermann B."/>
            <person name="Baldwin I.T."/>
        </authorList>
    </citation>
    <scope>NUCLEOTIDE SEQUENCE [LARGE SCALE GENOMIC DNA]</scope>
    <source>
        <strain evidence="2">UT</strain>
    </source>
</reference>
<evidence type="ECO:0000313" key="3">
    <source>
        <dbReference type="Proteomes" id="UP000187609"/>
    </source>
</evidence>
<dbReference type="Proteomes" id="UP000187609">
    <property type="component" value="Unassembled WGS sequence"/>
</dbReference>
<dbReference type="Gene3D" id="3.80.10.10">
    <property type="entry name" value="Ribonuclease Inhibitor"/>
    <property type="match status" value="1"/>
</dbReference>
<dbReference type="InterPro" id="IPR055357">
    <property type="entry name" value="LRR_At1g61320_AtMIF1"/>
</dbReference>
<dbReference type="EMBL" id="MJEQ01037190">
    <property type="protein sequence ID" value="OIS99248.1"/>
    <property type="molecule type" value="Genomic_DNA"/>
</dbReference>
<sequence>MVDIAAPNLKDLEISSFCEDLHVINITACKSIKHLNLTAVAVTDQWLDNLFSNLPYLEICYLFSCSSLKIIKISSDRLKYFQVIECSNLIEVDLDAPNLLRFSSDVYYGKDIAHLLPTFKMKASHLLEANLNLIPQTRDTHWYTKLIKSLGNFNHYKAIVLRCENDKEIVIPKYKRENLLPPLYATKILHIKIRNQCNFSAVNVVDSLLWMSPQLDTLSFGQTRDLKSMIKFTYRDEDEVDGEDEKPCCASLPWKCWRHEIKKVKLQNFKCMELKELRNYFLTNTNTTLEIIEDPTGCNIYTSFHFCVVASR</sequence>
<dbReference type="InterPro" id="IPR032675">
    <property type="entry name" value="LRR_dom_sf"/>
</dbReference>
<evidence type="ECO:0000313" key="2">
    <source>
        <dbReference type="EMBL" id="OIS99248.1"/>
    </source>
</evidence>
<dbReference type="OMA" id="ITACKSI"/>
<keyword evidence="3" id="KW-1185">Reference proteome</keyword>
<comment type="caution">
    <text evidence="2">The sequence shown here is derived from an EMBL/GenBank/DDBJ whole genome shotgun (WGS) entry which is preliminary data.</text>
</comment>
<evidence type="ECO:0000259" key="1">
    <source>
        <dbReference type="Pfam" id="PF23622"/>
    </source>
</evidence>
<organism evidence="2 3">
    <name type="scientific">Nicotiana attenuata</name>
    <name type="common">Coyote tobacco</name>
    <dbReference type="NCBI Taxonomy" id="49451"/>
    <lineage>
        <taxon>Eukaryota</taxon>
        <taxon>Viridiplantae</taxon>
        <taxon>Streptophyta</taxon>
        <taxon>Embryophyta</taxon>
        <taxon>Tracheophyta</taxon>
        <taxon>Spermatophyta</taxon>
        <taxon>Magnoliopsida</taxon>
        <taxon>eudicotyledons</taxon>
        <taxon>Gunneridae</taxon>
        <taxon>Pentapetalae</taxon>
        <taxon>asterids</taxon>
        <taxon>lamiids</taxon>
        <taxon>Solanales</taxon>
        <taxon>Solanaceae</taxon>
        <taxon>Nicotianoideae</taxon>
        <taxon>Nicotianeae</taxon>
        <taxon>Nicotiana</taxon>
    </lineage>
</organism>
<name>A0A1J6IVT5_NICAT</name>
<dbReference type="Gramene" id="OIS99248">
    <property type="protein sequence ID" value="OIS99248"/>
    <property type="gene ID" value="A4A49_23453"/>
</dbReference>
<gene>
    <name evidence="2" type="ORF">A4A49_23453</name>
</gene>
<dbReference type="Pfam" id="PF23622">
    <property type="entry name" value="LRR_At1g61320_AtMIF1"/>
    <property type="match status" value="1"/>
</dbReference>